<name>A0AAE0U204_9PEZI</name>
<dbReference type="Proteomes" id="UP001285441">
    <property type="component" value="Unassembled WGS sequence"/>
</dbReference>
<gene>
    <name evidence="3" type="ORF">B0H63DRAFT_167594</name>
</gene>
<keyword evidence="2" id="KW-1133">Transmembrane helix</keyword>
<keyword evidence="4" id="KW-1185">Reference proteome</keyword>
<organism evidence="3 4">
    <name type="scientific">Podospora didyma</name>
    <dbReference type="NCBI Taxonomy" id="330526"/>
    <lineage>
        <taxon>Eukaryota</taxon>
        <taxon>Fungi</taxon>
        <taxon>Dikarya</taxon>
        <taxon>Ascomycota</taxon>
        <taxon>Pezizomycotina</taxon>
        <taxon>Sordariomycetes</taxon>
        <taxon>Sordariomycetidae</taxon>
        <taxon>Sordariales</taxon>
        <taxon>Podosporaceae</taxon>
        <taxon>Podospora</taxon>
    </lineage>
</organism>
<feature type="transmembrane region" description="Helical" evidence="2">
    <location>
        <begin position="89"/>
        <end position="107"/>
    </location>
</feature>
<dbReference type="AlphaFoldDB" id="A0AAE0U204"/>
<dbReference type="EMBL" id="JAULSW010000003">
    <property type="protein sequence ID" value="KAK3387967.1"/>
    <property type="molecule type" value="Genomic_DNA"/>
</dbReference>
<sequence length="156" mass="17184">MDAPQIGQQPTWLSSRQNEASPDNLVLNTAQLISKSLHASFHNPRNALSKIQSLKMQNTTPFRPTMHRFAAATAPSTVRLPIASRAPNLIIPSLVIIGAVSGVVAYIRSQLAKESATMNKMFAQQNTPQVIEARNRNLLVATEGDPRKTIYNVLNW</sequence>
<comment type="caution">
    <text evidence="3">The sequence shown here is derived from an EMBL/GenBank/DDBJ whole genome shotgun (WGS) entry which is preliminary data.</text>
</comment>
<keyword evidence="2" id="KW-0472">Membrane</keyword>
<evidence type="ECO:0000256" key="1">
    <source>
        <dbReference type="SAM" id="MobiDB-lite"/>
    </source>
</evidence>
<keyword evidence="2" id="KW-0812">Transmembrane</keyword>
<evidence type="ECO:0000313" key="3">
    <source>
        <dbReference type="EMBL" id="KAK3387967.1"/>
    </source>
</evidence>
<evidence type="ECO:0000256" key="2">
    <source>
        <dbReference type="SAM" id="Phobius"/>
    </source>
</evidence>
<evidence type="ECO:0000313" key="4">
    <source>
        <dbReference type="Proteomes" id="UP001285441"/>
    </source>
</evidence>
<proteinExistence type="predicted"/>
<feature type="region of interest" description="Disordered" evidence="1">
    <location>
        <begin position="1"/>
        <end position="20"/>
    </location>
</feature>
<reference evidence="3" key="1">
    <citation type="journal article" date="2023" name="Mol. Phylogenet. Evol.">
        <title>Genome-scale phylogeny and comparative genomics of the fungal order Sordariales.</title>
        <authorList>
            <person name="Hensen N."/>
            <person name="Bonometti L."/>
            <person name="Westerberg I."/>
            <person name="Brannstrom I.O."/>
            <person name="Guillou S."/>
            <person name="Cros-Aarteil S."/>
            <person name="Calhoun S."/>
            <person name="Haridas S."/>
            <person name="Kuo A."/>
            <person name="Mondo S."/>
            <person name="Pangilinan J."/>
            <person name="Riley R."/>
            <person name="LaButti K."/>
            <person name="Andreopoulos B."/>
            <person name="Lipzen A."/>
            <person name="Chen C."/>
            <person name="Yan M."/>
            <person name="Daum C."/>
            <person name="Ng V."/>
            <person name="Clum A."/>
            <person name="Steindorff A."/>
            <person name="Ohm R.A."/>
            <person name="Martin F."/>
            <person name="Silar P."/>
            <person name="Natvig D.O."/>
            <person name="Lalanne C."/>
            <person name="Gautier V."/>
            <person name="Ament-Velasquez S.L."/>
            <person name="Kruys A."/>
            <person name="Hutchinson M.I."/>
            <person name="Powell A.J."/>
            <person name="Barry K."/>
            <person name="Miller A.N."/>
            <person name="Grigoriev I.V."/>
            <person name="Debuchy R."/>
            <person name="Gladieux P."/>
            <person name="Hiltunen Thoren M."/>
            <person name="Johannesson H."/>
        </authorList>
    </citation>
    <scope>NUCLEOTIDE SEQUENCE</scope>
    <source>
        <strain evidence="3">CBS 232.78</strain>
    </source>
</reference>
<protein>
    <submittedName>
        <fullName evidence="3">Uncharacterized protein</fullName>
    </submittedName>
</protein>
<accession>A0AAE0U204</accession>
<reference evidence="3" key="2">
    <citation type="submission" date="2023-06" db="EMBL/GenBank/DDBJ databases">
        <authorList>
            <consortium name="Lawrence Berkeley National Laboratory"/>
            <person name="Haridas S."/>
            <person name="Hensen N."/>
            <person name="Bonometti L."/>
            <person name="Westerberg I."/>
            <person name="Brannstrom I.O."/>
            <person name="Guillou S."/>
            <person name="Cros-Aarteil S."/>
            <person name="Calhoun S."/>
            <person name="Kuo A."/>
            <person name="Mondo S."/>
            <person name="Pangilinan J."/>
            <person name="Riley R."/>
            <person name="LaButti K."/>
            <person name="Andreopoulos B."/>
            <person name="Lipzen A."/>
            <person name="Chen C."/>
            <person name="Yanf M."/>
            <person name="Daum C."/>
            <person name="Ng V."/>
            <person name="Clum A."/>
            <person name="Steindorff A."/>
            <person name="Ohm R."/>
            <person name="Martin F."/>
            <person name="Silar P."/>
            <person name="Natvig D."/>
            <person name="Lalanne C."/>
            <person name="Gautier V."/>
            <person name="Ament-velasquez S.L."/>
            <person name="Kruys A."/>
            <person name="Hutchinson M.I."/>
            <person name="Powell A.J."/>
            <person name="Barry K."/>
            <person name="Miller A.N."/>
            <person name="Grigoriev I.V."/>
            <person name="Debuchy R."/>
            <person name="Gladieux P."/>
            <person name="Thoren M.H."/>
            <person name="Johannesson H."/>
        </authorList>
    </citation>
    <scope>NUCLEOTIDE SEQUENCE</scope>
    <source>
        <strain evidence="3">CBS 232.78</strain>
    </source>
</reference>